<protein>
    <recommendedName>
        <fullName evidence="6">Secreted protein</fullName>
    </recommendedName>
</protein>
<keyword evidence="1" id="KW-0732">Signal</keyword>
<name>A0A7C8JMB4_ORBOL</name>
<feature type="chain" id="PRO_5036200442" description="Secreted protein" evidence="1">
    <location>
        <begin position="23"/>
        <end position="255"/>
    </location>
</feature>
<dbReference type="EMBL" id="WIQZ01000017">
    <property type="protein sequence ID" value="KAF3140317.1"/>
    <property type="molecule type" value="Genomic_DNA"/>
</dbReference>
<proteinExistence type="predicted"/>
<dbReference type="Proteomes" id="UP000475325">
    <property type="component" value="Unassembled WGS sequence"/>
</dbReference>
<dbReference type="Proteomes" id="UP000480548">
    <property type="component" value="Unassembled WGS sequence"/>
</dbReference>
<evidence type="ECO:0000313" key="5">
    <source>
        <dbReference type="Proteomes" id="UP000480548"/>
    </source>
</evidence>
<evidence type="ECO:0000313" key="4">
    <source>
        <dbReference type="Proteomes" id="UP000475325"/>
    </source>
</evidence>
<evidence type="ECO:0008006" key="6">
    <source>
        <dbReference type="Google" id="ProtNLM"/>
    </source>
</evidence>
<comment type="caution">
    <text evidence="2">The sequence shown here is derived from an EMBL/GenBank/DDBJ whole genome shotgun (WGS) entry which is preliminary data.</text>
</comment>
<sequence length="255" mass="28684">MLSQNTFPLLSILLGLTVTANAADANASVDSRLAGRAPDLNAPPLCRLAVDWVMIADGRSSTFSWPYDQVQMKVWVKDDQKAGWSGWPGDATAVLNNFDVDNNEKGEWIDLTQDSEHSSTCDATERGQCWTHLKDRPILRASPQHGKRDDGWKGPDGAVTGDRYTMRDYIQFYWGPPDAVKLAWHTDENGSDADAYIYDTKKNPYCRLRRDDPAKGVSWQYYIDGSLHVYVNDKTNPAWAVAEGWDIECLFFCPI</sequence>
<evidence type="ECO:0000256" key="1">
    <source>
        <dbReference type="SAM" id="SignalP"/>
    </source>
</evidence>
<dbReference type="AlphaFoldDB" id="A0A7C8JMB4"/>
<evidence type="ECO:0000313" key="3">
    <source>
        <dbReference type="EMBL" id="KAF3140317.1"/>
    </source>
</evidence>
<accession>A0A7C8JMB4</accession>
<dbReference type="EMBL" id="WIQW01000004">
    <property type="protein sequence ID" value="KAF3111450.1"/>
    <property type="molecule type" value="Genomic_DNA"/>
</dbReference>
<feature type="signal peptide" evidence="1">
    <location>
        <begin position="1"/>
        <end position="22"/>
    </location>
</feature>
<gene>
    <name evidence="2" type="ORF">TWF102_007114</name>
    <name evidence="3" type="ORF">TWF703_003190</name>
</gene>
<evidence type="ECO:0000313" key="2">
    <source>
        <dbReference type="EMBL" id="KAF3111450.1"/>
    </source>
</evidence>
<organism evidence="2 4">
    <name type="scientific">Orbilia oligospora</name>
    <name type="common">Nematode-trapping fungus</name>
    <name type="synonym">Arthrobotrys oligospora</name>
    <dbReference type="NCBI Taxonomy" id="2813651"/>
    <lineage>
        <taxon>Eukaryota</taxon>
        <taxon>Fungi</taxon>
        <taxon>Dikarya</taxon>
        <taxon>Ascomycota</taxon>
        <taxon>Pezizomycotina</taxon>
        <taxon>Orbiliomycetes</taxon>
        <taxon>Orbiliales</taxon>
        <taxon>Orbiliaceae</taxon>
        <taxon>Orbilia</taxon>
    </lineage>
</organism>
<reference evidence="4 5" key="1">
    <citation type="submission" date="2019-06" db="EMBL/GenBank/DDBJ databases">
        <authorList>
            <person name="Palmer J.M."/>
        </authorList>
    </citation>
    <scope>NUCLEOTIDE SEQUENCE [LARGE SCALE GENOMIC DNA]</scope>
    <source>
        <strain evidence="2 4">TWF102</strain>
        <strain evidence="3 5">TWF703</strain>
    </source>
</reference>